<dbReference type="Pfam" id="PF12728">
    <property type="entry name" value="HTH_17"/>
    <property type="match status" value="1"/>
</dbReference>
<name>A0ABT8U306_9FLAO</name>
<comment type="caution">
    <text evidence="2">The sequence shown here is derived from an EMBL/GenBank/DDBJ whole genome shotgun (WGS) entry which is preliminary data.</text>
</comment>
<dbReference type="RefSeq" id="WP_302713756.1">
    <property type="nucleotide sequence ID" value="NZ_JAULSJ010000004.1"/>
</dbReference>
<gene>
    <name evidence="2" type="ORF">QWT87_03780</name>
</gene>
<dbReference type="InterPro" id="IPR041657">
    <property type="entry name" value="HTH_17"/>
</dbReference>
<dbReference type="SUPFAM" id="SSF46955">
    <property type="entry name" value="Putative DNA-binding domain"/>
    <property type="match status" value="1"/>
</dbReference>
<dbReference type="EMBL" id="JAULSJ010000004">
    <property type="protein sequence ID" value="MDO3423998.1"/>
    <property type="molecule type" value="Genomic_DNA"/>
</dbReference>
<evidence type="ECO:0000259" key="1">
    <source>
        <dbReference type="Pfam" id="PF12728"/>
    </source>
</evidence>
<dbReference type="InterPro" id="IPR010093">
    <property type="entry name" value="SinI_DNA-bd"/>
</dbReference>
<evidence type="ECO:0000313" key="2">
    <source>
        <dbReference type="EMBL" id="MDO3423998.1"/>
    </source>
</evidence>
<keyword evidence="3" id="KW-1185">Reference proteome</keyword>
<sequence>MKTKEFKKEYPAFIGKDILSFKEATQYLDLSESSLYKLTSESKISFSKPNGGKLYFKKSDLDNWMLQNENKSIDALEEVLLNNSKFRKDV</sequence>
<protein>
    <submittedName>
        <fullName evidence="2">Helix-turn-helix domain-containing protein</fullName>
    </submittedName>
</protein>
<dbReference type="NCBIfam" id="TIGR01764">
    <property type="entry name" value="excise"/>
    <property type="match status" value="1"/>
</dbReference>
<dbReference type="Proteomes" id="UP001168128">
    <property type="component" value="Unassembled WGS sequence"/>
</dbReference>
<accession>A0ABT8U306</accession>
<feature type="domain" description="Helix-turn-helix" evidence="1">
    <location>
        <begin position="19"/>
        <end position="68"/>
    </location>
</feature>
<evidence type="ECO:0000313" key="3">
    <source>
        <dbReference type="Proteomes" id="UP001168128"/>
    </source>
</evidence>
<dbReference type="InterPro" id="IPR009061">
    <property type="entry name" value="DNA-bd_dom_put_sf"/>
</dbReference>
<reference evidence="2" key="1">
    <citation type="submission" date="2023-07" db="EMBL/GenBank/DDBJ databases">
        <title>AMR profile of multidrug- resistance Chryseobacterium gambrini related strain.</title>
        <authorList>
            <person name="Kirdat K."/>
            <person name="Bhatt A."/>
            <person name="Kuyare S."/>
            <person name="Yadav A."/>
        </authorList>
    </citation>
    <scope>NUCLEOTIDE SEQUENCE</scope>
    <source>
        <strain evidence="2">APV-1</strain>
    </source>
</reference>
<proteinExistence type="predicted"/>
<organism evidence="2 3">
    <name type="scientific">Chryseobacterium urinae</name>
    <dbReference type="NCBI Taxonomy" id="3058400"/>
    <lineage>
        <taxon>Bacteria</taxon>
        <taxon>Pseudomonadati</taxon>
        <taxon>Bacteroidota</taxon>
        <taxon>Flavobacteriia</taxon>
        <taxon>Flavobacteriales</taxon>
        <taxon>Weeksellaceae</taxon>
        <taxon>Chryseobacterium group</taxon>
        <taxon>Chryseobacterium</taxon>
    </lineage>
</organism>